<gene>
    <name evidence="1" type="ORF">BSAL_75500</name>
</gene>
<organism evidence="1 2">
    <name type="scientific">Bodo saltans</name>
    <name type="common">Flagellated protozoan</name>
    <dbReference type="NCBI Taxonomy" id="75058"/>
    <lineage>
        <taxon>Eukaryota</taxon>
        <taxon>Discoba</taxon>
        <taxon>Euglenozoa</taxon>
        <taxon>Kinetoplastea</taxon>
        <taxon>Metakinetoplastina</taxon>
        <taxon>Eubodonida</taxon>
        <taxon>Bodonidae</taxon>
        <taxon>Bodo</taxon>
    </lineage>
</organism>
<reference evidence="2" key="1">
    <citation type="submission" date="2015-09" db="EMBL/GenBank/DDBJ databases">
        <authorList>
            <consortium name="Pathogen Informatics"/>
        </authorList>
    </citation>
    <scope>NUCLEOTIDE SEQUENCE [LARGE SCALE GENOMIC DNA]</scope>
    <source>
        <strain evidence="2">Lake Konstanz</strain>
    </source>
</reference>
<dbReference type="EMBL" id="CYKH01000693">
    <property type="protein sequence ID" value="CUG18822.1"/>
    <property type="molecule type" value="Genomic_DNA"/>
</dbReference>
<name>A0A0S4IVG8_BODSA</name>
<protein>
    <submittedName>
        <fullName evidence="1">Uncharacterized protein</fullName>
    </submittedName>
</protein>
<dbReference type="VEuPathDB" id="TriTrypDB:BSAL_75500"/>
<evidence type="ECO:0000313" key="1">
    <source>
        <dbReference type="EMBL" id="CUG18822.1"/>
    </source>
</evidence>
<accession>A0A0S4IVG8</accession>
<sequence length="123" mass="13297">MKPPRQILHQQAESDFSSSDRIDEAVRHVSAQIVTMAVGNDALLQTPDAAYSFSLALVNINCGLDASYFRCFATKAVVEALVKVSNHATTPEAAQRVAYVIKDIAAFCSPSARSLLDNIDPVM</sequence>
<proteinExistence type="predicted"/>
<keyword evidence="2" id="KW-1185">Reference proteome</keyword>
<dbReference type="AlphaFoldDB" id="A0A0S4IVG8"/>
<dbReference type="Proteomes" id="UP000051952">
    <property type="component" value="Unassembled WGS sequence"/>
</dbReference>
<evidence type="ECO:0000313" key="2">
    <source>
        <dbReference type="Proteomes" id="UP000051952"/>
    </source>
</evidence>